<dbReference type="RefSeq" id="WP_091348478.1">
    <property type="nucleotide sequence ID" value="NZ_FMAQ01000005.1"/>
</dbReference>
<dbReference type="Pfam" id="PF00359">
    <property type="entry name" value="PTS_EIIA_2"/>
    <property type="match status" value="1"/>
</dbReference>
<dbReference type="STRING" id="1798182.GA0061081_10597"/>
<keyword evidence="3" id="KW-1185">Reference proteome</keyword>
<protein>
    <submittedName>
        <fullName evidence="2">PTS system, galactitol-specific IIA component</fullName>
    </submittedName>
</protein>
<dbReference type="InterPro" id="IPR016152">
    <property type="entry name" value="PTrfase/Anion_transptr"/>
</dbReference>
<dbReference type="PANTHER" id="PTHR47738:SF4">
    <property type="entry name" value="PTS SYSTEM GALACTITOL-SPECIFIC EIIA COMPONENT"/>
    <property type="match status" value="1"/>
</dbReference>
<feature type="domain" description="PTS EIIA type-2" evidence="1">
    <location>
        <begin position="1"/>
        <end position="150"/>
    </location>
</feature>
<dbReference type="InterPro" id="IPR002178">
    <property type="entry name" value="PTS_EIIA_type-2_dom"/>
</dbReference>
<dbReference type="EMBL" id="FMAQ01000005">
    <property type="protein sequence ID" value="SCC09685.1"/>
    <property type="molecule type" value="Genomic_DNA"/>
</dbReference>
<organism evidence="2 3">
    <name type="scientific">Gilliamella bombicola</name>
    <dbReference type="NCBI Taxonomy" id="1798182"/>
    <lineage>
        <taxon>Bacteria</taxon>
        <taxon>Pseudomonadati</taxon>
        <taxon>Pseudomonadota</taxon>
        <taxon>Gammaproteobacteria</taxon>
        <taxon>Orbales</taxon>
        <taxon>Orbaceae</taxon>
        <taxon>Gilliamella</taxon>
    </lineage>
</organism>
<dbReference type="SUPFAM" id="SSF55804">
    <property type="entry name" value="Phoshotransferase/anion transport protein"/>
    <property type="match status" value="1"/>
</dbReference>
<accession>A0A1C4BS08</accession>
<dbReference type="InterPro" id="IPR051541">
    <property type="entry name" value="PTS_SugarTrans_NitroReg"/>
</dbReference>
<dbReference type="GO" id="GO:0030295">
    <property type="term" value="F:protein kinase activator activity"/>
    <property type="evidence" value="ECO:0007669"/>
    <property type="project" value="TreeGrafter"/>
</dbReference>
<name>A0A1C4BS08_9GAMM</name>
<evidence type="ECO:0000313" key="3">
    <source>
        <dbReference type="Proteomes" id="UP000199670"/>
    </source>
</evidence>
<dbReference type="AlphaFoldDB" id="A0A1C4BS08"/>
<dbReference type="CDD" id="cd00211">
    <property type="entry name" value="PTS_IIA_fru"/>
    <property type="match status" value="1"/>
</dbReference>
<dbReference type="PROSITE" id="PS51094">
    <property type="entry name" value="PTS_EIIA_TYPE_2"/>
    <property type="match status" value="1"/>
</dbReference>
<dbReference type="Gene3D" id="3.40.930.10">
    <property type="entry name" value="Mannitol-specific EII, Chain A"/>
    <property type="match status" value="1"/>
</dbReference>
<evidence type="ECO:0000259" key="1">
    <source>
        <dbReference type="PROSITE" id="PS51094"/>
    </source>
</evidence>
<gene>
    <name evidence="2" type="ORF">GA0061081_10597</name>
</gene>
<dbReference type="PANTHER" id="PTHR47738">
    <property type="entry name" value="PTS SYSTEM FRUCTOSE-LIKE EIIA COMPONENT-RELATED"/>
    <property type="match status" value="1"/>
</dbReference>
<dbReference type="Proteomes" id="UP000199670">
    <property type="component" value="Unassembled WGS sequence"/>
</dbReference>
<sequence length="150" mass="16997">MNKCQLLFEDNLKFDNELEALTYISEQLQHKGIVKESHLQALIEREVLFPTGIAFDGYAVAIPHCEATHANTPAIFIVRTQTPVAFNRADDDSTVDVSLIISLVVTAPEDQIELLKALFSNLQNEDFYQFLLNAQQNEIAVRFNNVIFNQ</sequence>
<dbReference type="NCBIfam" id="NF007236">
    <property type="entry name" value="PRK09665.1"/>
    <property type="match status" value="1"/>
</dbReference>
<proteinExistence type="predicted"/>
<dbReference type="OrthoDB" id="3192919at2"/>
<reference evidence="3" key="1">
    <citation type="submission" date="2016-08" db="EMBL/GenBank/DDBJ databases">
        <authorList>
            <person name="Varghese N."/>
            <person name="Submissions Spin"/>
        </authorList>
    </citation>
    <scope>NUCLEOTIDE SEQUENCE [LARGE SCALE GENOMIC DNA]</scope>
    <source>
        <strain evidence="3">R-53248</strain>
    </source>
</reference>
<evidence type="ECO:0000313" key="2">
    <source>
        <dbReference type="EMBL" id="SCC09685.1"/>
    </source>
</evidence>